<dbReference type="PANTHER" id="PTHR33164">
    <property type="entry name" value="TRANSCRIPTIONAL REGULATOR, MARR FAMILY"/>
    <property type="match status" value="1"/>
</dbReference>
<proteinExistence type="predicted"/>
<accession>A0A328HB05</accession>
<dbReference type="GO" id="GO:0003700">
    <property type="term" value="F:DNA-binding transcription factor activity"/>
    <property type="evidence" value="ECO:0007669"/>
    <property type="project" value="InterPro"/>
</dbReference>
<feature type="domain" description="HTH marR-type" evidence="2">
    <location>
        <begin position="260"/>
        <end position="393"/>
    </location>
</feature>
<feature type="region of interest" description="Disordered" evidence="1">
    <location>
        <begin position="396"/>
        <end position="418"/>
    </location>
</feature>
<dbReference type="SUPFAM" id="SSF46785">
    <property type="entry name" value="Winged helix' DNA-binding domain"/>
    <property type="match status" value="1"/>
</dbReference>
<evidence type="ECO:0000259" key="2">
    <source>
        <dbReference type="PROSITE" id="PS50995"/>
    </source>
</evidence>
<dbReference type="SMART" id="SM00347">
    <property type="entry name" value="HTH_MARR"/>
    <property type="match status" value="1"/>
</dbReference>
<evidence type="ECO:0000313" key="4">
    <source>
        <dbReference type="Proteomes" id="UP000249166"/>
    </source>
</evidence>
<dbReference type="PANTHER" id="PTHR33164:SF104">
    <property type="entry name" value="TRANSCRIPTIONAL REGULATORY PROTEIN"/>
    <property type="match status" value="1"/>
</dbReference>
<dbReference type="InterPro" id="IPR036390">
    <property type="entry name" value="WH_DNA-bd_sf"/>
</dbReference>
<dbReference type="AlphaFoldDB" id="A0A328HB05"/>
<dbReference type="InterPro" id="IPR000835">
    <property type="entry name" value="HTH_MarR-typ"/>
</dbReference>
<gene>
    <name evidence="3" type="ORF">DBZ45_18660</name>
</gene>
<name>A0A328HB05_ARTGO</name>
<dbReference type="GO" id="GO:0006950">
    <property type="term" value="P:response to stress"/>
    <property type="evidence" value="ECO:0007669"/>
    <property type="project" value="TreeGrafter"/>
</dbReference>
<dbReference type="EMBL" id="QLNP01000099">
    <property type="protein sequence ID" value="RAM35776.1"/>
    <property type="molecule type" value="Genomic_DNA"/>
</dbReference>
<dbReference type="PROSITE" id="PS50995">
    <property type="entry name" value="HTH_MARR_2"/>
    <property type="match status" value="1"/>
</dbReference>
<reference evidence="3 4" key="1">
    <citation type="submission" date="2018-04" db="EMBL/GenBank/DDBJ databases">
        <title>Bacteria isolated from cave deposits of Manipur.</title>
        <authorList>
            <person name="Sahoo D."/>
            <person name="Sarangthem I."/>
            <person name="Nandeibam J."/>
        </authorList>
    </citation>
    <scope>NUCLEOTIDE SEQUENCE [LARGE SCALE GENOMIC DNA]</scope>
    <source>
        <strain evidence="4">mrc11</strain>
    </source>
</reference>
<dbReference type="Gene3D" id="1.10.10.10">
    <property type="entry name" value="Winged helix-like DNA-binding domain superfamily/Winged helix DNA-binding domain"/>
    <property type="match status" value="1"/>
</dbReference>
<dbReference type="InterPro" id="IPR036388">
    <property type="entry name" value="WH-like_DNA-bd_sf"/>
</dbReference>
<sequence>MDGRRPRHDSQYRTGSPPSRAVRPGRASSSAKTAAPAAARTAAGTVLSAIGTVAEAVRAKTGLRAPAGCHRPSSASTTATPAQAAATGTSSQSRNGTVATRAPTTTPTTSTTPACACMARRTRAGSCRPYRAVKAPIAAYSSRSPRPDAKQATSGTKIARLARRAVQWAPACGPRSKTAAHQDRVGVACVIKNLPKWYRNEVHQCYYTYELLLWLTEATATGTRRSRMDQDADGLPAHGDVVDRMQREWARLRPDLSFASLGVIHRVLRASRLILEASDAFLADYGLTRGELDVLSELRRTGEPPSPTTLAQTLLAPRSAITMRLNALQARGLLSRQANPADGRSSLLVLTDTGAALVDEVIPAQLALEDALLAEAPAWAIEGLVDPLRELTSAWEQGRGHQAGSSKDRRNGALEPSG</sequence>
<protein>
    <recommendedName>
        <fullName evidence="2">HTH marR-type domain-containing protein</fullName>
    </recommendedName>
</protein>
<evidence type="ECO:0000313" key="3">
    <source>
        <dbReference type="EMBL" id="RAM35776.1"/>
    </source>
</evidence>
<feature type="region of interest" description="Disordered" evidence="1">
    <location>
        <begin position="64"/>
        <end position="112"/>
    </location>
</feature>
<feature type="region of interest" description="Disordered" evidence="1">
    <location>
        <begin position="1"/>
        <end position="40"/>
    </location>
</feature>
<dbReference type="Proteomes" id="UP000249166">
    <property type="component" value="Unassembled WGS sequence"/>
</dbReference>
<feature type="compositionally biased region" description="Low complexity" evidence="1">
    <location>
        <begin position="27"/>
        <end position="40"/>
    </location>
</feature>
<feature type="compositionally biased region" description="Low complexity" evidence="1">
    <location>
        <begin position="72"/>
        <end position="112"/>
    </location>
</feature>
<dbReference type="InterPro" id="IPR039422">
    <property type="entry name" value="MarR/SlyA-like"/>
</dbReference>
<dbReference type="OrthoDB" id="3237509at2"/>
<evidence type="ECO:0000256" key="1">
    <source>
        <dbReference type="SAM" id="MobiDB-lite"/>
    </source>
</evidence>
<comment type="caution">
    <text evidence="3">The sequence shown here is derived from an EMBL/GenBank/DDBJ whole genome shotgun (WGS) entry which is preliminary data.</text>
</comment>
<organism evidence="3 4">
    <name type="scientific">Arthrobacter globiformis</name>
    <dbReference type="NCBI Taxonomy" id="1665"/>
    <lineage>
        <taxon>Bacteria</taxon>
        <taxon>Bacillati</taxon>
        <taxon>Actinomycetota</taxon>
        <taxon>Actinomycetes</taxon>
        <taxon>Micrococcales</taxon>
        <taxon>Micrococcaceae</taxon>
        <taxon>Arthrobacter</taxon>
    </lineage>
</organism>
<dbReference type="Pfam" id="PF12802">
    <property type="entry name" value="MarR_2"/>
    <property type="match status" value="1"/>
</dbReference>
<feature type="compositionally biased region" description="Basic and acidic residues" evidence="1">
    <location>
        <begin position="1"/>
        <end position="11"/>
    </location>
</feature>